<accession>A0A7K1U6W7</accession>
<dbReference type="AlphaFoldDB" id="A0A7K1U6W7"/>
<sequence length="221" mass="25010">MKTSNKLLFSFIGFVVLLMIASDVILRANYNNGRFSDKAKDGDKKTWIEGLPPFKVLKVEGKESHTLTISYGDSARIIFGNQNYKHYEYSRRDDTLFLKYEKDLDFRLLECPDLSALVLVNTNVYLSEMKLDRLKIVAGNGAEVRVVNSNIDHLDMEVGNSATVEFSNNSAIDSLNLALGKHSALYMYDVPFRYTHLQLDSLRELSVTGSSLSSMKEMQSK</sequence>
<reference evidence="1 2" key="1">
    <citation type="submission" date="2019-12" db="EMBL/GenBank/DDBJ databases">
        <title>Chitinophaga sp. strain ysch24 (GDMCC 1.1355), whole genome shotgun sequence.</title>
        <authorList>
            <person name="Zhang X."/>
        </authorList>
    </citation>
    <scope>NUCLEOTIDE SEQUENCE [LARGE SCALE GENOMIC DNA]</scope>
    <source>
        <strain evidence="2">ysch24</strain>
    </source>
</reference>
<comment type="caution">
    <text evidence="1">The sequence shown here is derived from an EMBL/GenBank/DDBJ whole genome shotgun (WGS) entry which is preliminary data.</text>
</comment>
<evidence type="ECO:0000313" key="1">
    <source>
        <dbReference type="EMBL" id="MVT09725.1"/>
    </source>
</evidence>
<dbReference type="Proteomes" id="UP000461730">
    <property type="component" value="Unassembled WGS sequence"/>
</dbReference>
<organism evidence="1 2">
    <name type="scientific">Chitinophaga tropicalis</name>
    <dbReference type="NCBI Taxonomy" id="2683588"/>
    <lineage>
        <taxon>Bacteria</taxon>
        <taxon>Pseudomonadati</taxon>
        <taxon>Bacteroidota</taxon>
        <taxon>Chitinophagia</taxon>
        <taxon>Chitinophagales</taxon>
        <taxon>Chitinophagaceae</taxon>
        <taxon>Chitinophaga</taxon>
    </lineage>
</organism>
<proteinExistence type="predicted"/>
<protein>
    <submittedName>
        <fullName evidence="1">Uncharacterized protein</fullName>
    </submittedName>
</protein>
<gene>
    <name evidence="1" type="ORF">GO493_15755</name>
</gene>
<evidence type="ECO:0000313" key="2">
    <source>
        <dbReference type="Proteomes" id="UP000461730"/>
    </source>
</evidence>
<keyword evidence="2" id="KW-1185">Reference proteome</keyword>
<dbReference type="RefSeq" id="WP_157307166.1">
    <property type="nucleotide sequence ID" value="NZ_WRXN01000006.1"/>
</dbReference>
<name>A0A7K1U6W7_9BACT</name>
<dbReference type="EMBL" id="WRXN01000006">
    <property type="protein sequence ID" value="MVT09725.1"/>
    <property type="molecule type" value="Genomic_DNA"/>
</dbReference>
<dbReference type="Gene3D" id="2.160.20.120">
    <property type="match status" value="1"/>
</dbReference>